<evidence type="ECO:0000256" key="7">
    <source>
        <dbReference type="SAM" id="Phobius"/>
    </source>
</evidence>
<feature type="transmembrane region" description="Helical" evidence="7">
    <location>
        <begin position="20"/>
        <end position="43"/>
    </location>
</feature>
<evidence type="ECO:0000259" key="8">
    <source>
        <dbReference type="Pfam" id="PF02687"/>
    </source>
</evidence>
<evidence type="ECO:0000256" key="3">
    <source>
        <dbReference type="ARBA" id="ARBA00022692"/>
    </source>
</evidence>
<keyword evidence="2" id="KW-1003">Cell membrane</keyword>
<evidence type="ECO:0000256" key="4">
    <source>
        <dbReference type="ARBA" id="ARBA00022989"/>
    </source>
</evidence>
<comment type="similarity">
    <text evidence="6">Belongs to the ABC-4 integral membrane protein family.</text>
</comment>
<proteinExistence type="inferred from homology"/>
<dbReference type="RefSeq" id="WP_127683949.1">
    <property type="nucleotide sequence ID" value="NZ_SACM01000005.1"/>
</dbReference>
<gene>
    <name evidence="10" type="ORF">EOD73_15510</name>
</gene>
<feature type="transmembrane region" description="Helical" evidence="7">
    <location>
        <begin position="741"/>
        <end position="764"/>
    </location>
</feature>
<feature type="domain" description="ABC3 transporter permease C-terminal" evidence="8">
    <location>
        <begin position="692"/>
        <end position="796"/>
    </location>
</feature>
<evidence type="ECO:0000256" key="2">
    <source>
        <dbReference type="ARBA" id="ARBA00022475"/>
    </source>
</evidence>
<dbReference type="InterPro" id="IPR003838">
    <property type="entry name" value="ABC3_permease_C"/>
</dbReference>
<evidence type="ECO:0000259" key="9">
    <source>
        <dbReference type="Pfam" id="PF12704"/>
    </source>
</evidence>
<feature type="transmembrane region" description="Helical" evidence="7">
    <location>
        <begin position="383"/>
        <end position="407"/>
    </location>
</feature>
<keyword evidence="11" id="KW-1185">Reference proteome</keyword>
<dbReference type="EMBL" id="SACM01000005">
    <property type="protein sequence ID" value="RVT82968.1"/>
    <property type="molecule type" value="Genomic_DNA"/>
</dbReference>
<organism evidence="10 11">
    <name type="scientific">Inhella crocodyli</name>
    <dbReference type="NCBI Taxonomy" id="2499851"/>
    <lineage>
        <taxon>Bacteria</taxon>
        <taxon>Pseudomonadati</taxon>
        <taxon>Pseudomonadota</taxon>
        <taxon>Betaproteobacteria</taxon>
        <taxon>Burkholderiales</taxon>
        <taxon>Sphaerotilaceae</taxon>
        <taxon>Inhella</taxon>
    </lineage>
</organism>
<dbReference type="Pfam" id="PF02687">
    <property type="entry name" value="FtsX"/>
    <property type="match status" value="2"/>
</dbReference>
<evidence type="ECO:0000256" key="6">
    <source>
        <dbReference type="ARBA" id="ARBA00038076"/>
    </source>
</evidence>
<feature type="transmembrane region" description="Helical" evidence="7">
    <location>
        <begin position="433"/>
        <end position="453"/>
    </location>
</feature>
<evidence type="ECO:0000313" key="10">
    <source>
        <dbReference type="EMBL" id="RVT82968.1"/>
    </source>
</evidence>
<reference evidence="10 11" key="1">
    <citation type="submission" date="2019-01" db="EMBL/GenBank/DDBJ databases">
        <authorList>
            <person name="Chen W.-M."/>
        </authorList>
    </citation>
    <scope>NUCLEOTIDE SEQUENCE [LARGE SCALE GENOMIC DNA]</scope>
    <source>
        <strain evidence="10 11">CCP-18</strain>
    </source>
</reference>
<feature type="domain" description="MacB-like periplasmic core" evidence="9">
    <location>
        <begin position="24"/>
        <end position="241"/>
    </location>
</feature>
<name>A0A437LC34_9BURK</name>
<dbReference type="OrthoDB" id="9770036at2"/>
<dbReference type="Proteomes" id="UP000288587">
    <property type="component" value="Unassembled WGS sequence"/>
</dbReference>
<keyword evidence="4 7" id="KW-1133">Transmembrane helix</keyword>
<evidence type="ECO:0000256" key="1">
    <source>
        <dbReference type="ARBA" id="ARBA00004651"/>
    </source>
</evidence>
<feature type="transmembrane region" description="Helical" evidence="7">
    <location>
        <begin position="284"/>
        <end position="308"/>
    </location>
</feature>
<evidence type="ECO:0000256" key="5">
    <source>
        <dbReference type="ARBA" id="ARBA00023136"/>
    </source>
</evidence>
<accession>A0A437LC34</accession>
<keyword evidence="3 7" id="KW-0812">Transmembrane</keyword>
<dbReference type="PANTHER" id="PTHR30572:SF4">
    <property type="entry name" value="ABC TRANSPORTER PERMEASE YTRF"/>
    <property type="match status" value="1"/>
</dbReference>
<dbReference type="GO" id="GO:0022857">
    <property type="term" value="F:transmembrane transporter activity"/>
    <property type="evidence" value="ECO:0007669"/>
    <property type="project" value="TreeGrafter"/>
</dbReference>
<feature type="domain" description="ABC3 transporter permease C-terminal" evidence="8">
    <location>
        <begin position="295"/>
        <end position="408"/>
    </location>
</feature>
<dbReference type="PANTHER" id="PTHR30572">
    <property type="entry name" value="MEMBRANE COMPONENT OF TRANSPORTER-RELATED"/>
    <property type="match status" value="1"/>
</dbReference>
<dbReference type="AlphaFoldDB" id="A0A437LC34"/>
<feature type="transmembrane region" description="Helical" evidence="7">
    <location>
        <begin position="342"/>
        <end position="363"/>
    </location>
</feature>
<dbReference type="InterPro" id="IPR050250">
    <property type="entry name" value="Macrolide_Exporter_MacB"/>
</dbReference>
<evidence type="ECO:0000313" key="11">
    <source>
        <dbReference type="Proteomes" id="UP000288587"/>
    </source>
</evidence>
<dbReference type="InterPro" id="IPR025857">
    <property type="entry name" value="MacB_PCD"/>
</dbReference>
<keyword evidence="5 7" id="KW-0472">Membrane</keyword>
<feature type="transmembrane region" description="Helical" evidence="7">
    <location>
        <begin position="686"/>
        <end position="709"/>
    </location>
</feature>
<sequence>MKALLLDAWAGLRARRASLLVAQAGLVLALTASLLVGLLAIALSDMDPSLPEPERIVMLDFKGNPPGQPSDWFAASPVFFGPALKARQAPLDHLARVQETGMTLRAASGPRVFSLLLADPELVPLMRLRALHGDLPTVLRRPNALAISTELVRALWGDLPPQQAIGRTLVANDKTYEVLAVITPFDTRHPLSGRDLIAAIDGQASPNSAEDRDAIYMVNGQVYARLRPGADVSQVGAWMREAFQAHPGYAKLPADWRTGREAAYFRALTLPQTRFEGGQNQLRWGMLGALAAACALLVLMAGVNALNLQAAHLLQRQRETALRQSLGASRGRLLQLWATEQGLALLASGLVAWGLAWWLGPLLVDALGLPPHTPLFDPLPGRLLAGLSAVLLTLLVLTVATPAAMALRQAPARALQGRTASEGPWGRRLRQGLLALQLGGAVLLLALTGVLTLQHQHLQGLEHGYQLEGRLLLDVWARPEDAPRFKPLVEALQREPLVRSWSFSNSVPGGGWSGSVEQFRRSGDPAAGKVLRVTQVSSGFFRTYGMKVLAGDPGDRSGDPPGAARSEARVVLDAHAARLLGFASPQAAVGSLLTAGGEFLQAGQQPRRVVAVVGDVKLESARDVAQPQAFVLTDDYLPFLTLYGEQPGALHAAVERLWKQFDLPYFHILEEVAVQRALAYQQEAQIAALLGAVALLSVAVAAVGAYALVADTLRRRRTELVLRRLHGARHRHMARAVLGEFAAPLAVALGLGLPAAALLAELYLGGFVDRVPLQQGLLPALLVATVTTVVVVLFAALRHTRRALALRPIEALG</sequence>
<protein>
    <submittedName>
        <fullName evidence="10">FtsX-like permease family protein</fullName>
    </submittedName>
</protein>
<comment type="caution">
    <text evidence="10">The sequence shown here is derived from an EMBL/GenBank/DDBJ whole genome shotgun (WGS) entry which is preliminary data.</text>
</comment>
<comment type="subcellular location">
    <subcellularLocation>
        <location evidence="1">Cell membrane</location>
        <topology evidence="1">Multi-pass membrane protein</topology>
    </subcellularLocation>
</comment>
<dbReference type="GO" id="GO:0005886">
    <property type="term" value="C:plasma membrane"/>
    <property type="evidence" value="ECO:0007669"/>
    <property type="project" value="UniProtKB-SubCell"/>
</dbReference>
<dbReference type="Pfam" id="PF12704">
    <property type="entry name" value="MacB_PCD"/>
    <property type="match status" value="1"/>
</dbReference>
<feature type="transmembrane region" description="Helical" evidence="7">
    <location>
        <begin position="776"/>
        <end position="797"/>
    </location>
</feature>